<name>A0A151WW90_9HYME</name>
<gene>
    <name evidence="1" type="ORF">ALC60_08779</name>
</gene>
<evidence type="ECO:0000313" key="2">
    <source>
        <dbReference type="Proteomes" id="UP000075809"/>
    </source>
</evidence>
<evidence type="ECO:0000313" key="1">
    <source>
        <dbReference type="EMBL" id="KYQ52164.1"/>
    </source>
</evidence>
<dbReference type="Proteomes" id="UP000075809">
    <property type="component" value="Unassembled WGS sequence"/>
</dbReference>
<organism evidence="1 2">
    <name type="scientific">Mycetomoellerius zeteki</name>
    <dbReference type="NCBI Taxonomy" id="64791"/>
    <lineage>
        <taxon>Eukaryota</taxon>
        <taxon>Metazoa</taxon>
        <taxon>Ecdysozoa</taxon>
        <taxon>Arthropoda</taxon>
        <taxon>Hexapoda</taxon>
        <taxon>Insecta</taxon>
        <taxon>Pterygota</taxon>
        <taxon>Neoptera</taxon>
        <taxon>Endopterygota</taxon>
        <taxon>Hymenoptera</taxon>
        <taxon>Apocrita</taxon>
        <taxon>Aculeata</taxon>
        <taxon>Formicoidea</taxon>
        <taxon>Formicidae</taxon>
        <taxon>Myrmicinae</taxon>
        <taxon>Mycetomoellerius</taxon>
    </lineage>
</organism>
<keyword evidence="2" id="KW-1185">Reference proteome</keyword>
<accession>A0A151WW90</accession>
<proteinExistence type="predicted"/>
<protein>
    <submittedName>
        <fullName evidence="1">Uncharacterized protein</fullName>
    </submittedName>
</protein>
<dbReference type="AlphaFoldDB" id="A0A151WW90"/>
<dbReference type="EMBL" id="KQ982691">
    <property type="protein sequence ID" value="KYQ52164.1"/>
    <property type="molecule type" value="Genomic_DNA"/>
</dbReference>
<sequence>MVEPPDSTILLYNGLLTSIGQQLTSGWKNISGPRNLSYPTSTTKGSLSYLANSFDISGHM</sequence>
<reference evidence="1 2" key="1">
    <citation type="submission" date="2015-09" db="EMBL/GenBank/DDBJ databases">
        <title>Trachymyrmex zeteki WGS genome.</title>
        <authorList>
            <person name="Nygaard S."/>
            <person name="Hu H."/>
            <person name="Boomsma J."/>
            <person name="Zhang G."/>
        </authorList>
    </citation>
    <scope>NUCLEOTIDE SEQUENCE [LARGE SCALE GENOMIC DNA]</scope>
    <source>
        <strain evidence="1">Tzet28-1</strain>
        <tissue evidence="1">Whole body</tissue>
    </source>
</reference>